<accession>A0A5E4LTA1</accession>
<organism evidence="2 3">
    <name type="scientific">Candidatus Bilamarchaeum dharawalense</name>
    <dbReference type="NCBI Taxonomy" id="2885759"/>
    <lineage>
        <taxon>Archaea</taxon>
        <taxon>Candidatus Micrarchaeota</taxon>
        <taxon>Candidatus Micrarchaeia</taxon>
        <taxon>Candidatus Anstonellales</taxon>
        <taxon>Candidatus Bilamarchaeaceae</taxon>
        <taxon>Candidatus Bilamarchaeum</taxon>
    </lineage>
</organism>
<feature type="coiled-coil region" evidence="1">
    <location>
        <begin position="221"/>
        <end position="248"/>
    </location>
</feature>
<keyword evidence="1" id="KW-0175">Coiled coil</keyword>
<gene>
    <name evidence="2" type="ORF">LFW2832_00751</name>
</gene>
<name>A0A5E4LTA1_9ARCH</name>
<sequence length="298" mass="34885">MMLLIEYLEEAAVFLHEKKAKIRKLERQFHNVYDGDLKKEMSSTWREIGKKRGEVIDQLLLNLEEFRALHKYFPELLQVIVEDEDVGKVVSKKIWLLDFKSVPPQEASLKLDQLMEWRNQIKDARESLRGWVGKVNSRSMTVKYPVLRGFINQDMIKADALEAIKHAEKVVLKEGWLLLISDSLIKIPIAKFMAKINQFRYEESVAKAQLVRVTGKGTIAETAAQRKLEEVSRKKNRYERILRQILLANPEYLKKIKQKKNWLSREKSGGAEKFAQEITPHSLKERVWLDEMKKKLDG</sequence>
<proteinExistence type="predicted"/>
<evidence type="ECO:0000256" key="1">
    <source>
        <dbReference type="SAM" id="Coils"/>
    </source>
</evidence>
<protein>
    <submittedName>
        <fullName evidence="2">Uncharacterized protein</fullName>
    </submittedName>
</protein>
<reference evidence="2 3" key="1">
    <citation type="submission" date="2019-08" db="EMBL/GenBank/DDBJ databases">
        <authorList>
            <person name="Vazquez-Campos X."/>
        </authorList>
    </citation>
    <scope>NUCLEOTIDE SEQUENCE [LARGE SCALE GENOMIC DNA]</scope>
    <source>
        <strain evidence="2">LFW-283_2</strain>
    </source>
</reference>
<dbReference type="Proteomes" id="UP000789941">
    <property type="component" value="Unassembled WGS sequence"/>
</dbReference>
<comment type="caution">
    <text evidence="2">The sequence shown here is derived from an EMBL/GenBank/DDBJ whole genome shotgun (WGS) entry which is preliminary data.</text>
</comment>
<dbReference type="AlphaFoldDB" id="A0A5E4LTA1"/>
<evidence type="ECO:0000313" key="2">
    <source>
        <dbReference type="EMBL" id="VVC04117.1"/>
    </source>
</evidence>
<dbReference type="EMBL" id="CABMJJ010000009">
    <property type="protein sequence ID" value="VVC04117.1"/>
    <property type="molecule type" value="Genomic_DNA"/>
</dbReference>
<evidence type="ECO:0000313" key="3">
    <source>
        <dbReference type="Proteomes" id="UP000789941"/>
    </source>
</evidence>